<feature type="transmembrane region" description="Helical" evidence="8">
    <location>
        <begin position="619"/>
        <end position="641"/>
    </location>
</feature>
<evidence type="ECO:0000259" key="9">
    <source>
        <dbReference type="PROSITE" id="PS50011"/>
    </source>
</evidence>
<gene>
    <name evidence="10" type="ORF">KGD84_11080</name>
</gene>
<proteinExistence type="predicted"/>
<evidence type="ECO:0000256" key="3">
    <source>
        <dbReference type="ARBA" id="ARBA00022777"/>
    </source>
</evidence>
<feature type="coiled-coil region" evidence="6">
    <location>
        <begin position="655"/>
        <end position="682"/>
    </location>
</feature>
<evidence type="ECO:0000256" key="5">
    <source>
        <dbReference type="PROSITE-ProRule" id="PRU10141"/>
    </source>
</evidence>
<sequence length="696" mass="74038">MTGRPRPPDGRPGRYGVHETWETDGSTVGGYRLVRSLGRGGFGEVFLGEAGDGSRAAVKVLHASWAGDAEMRRRFAAEVEQARRVSGFCIAAILDADPGAEQPWIATEFIDGPTLQRAVAQDGPRRGAELQRLAVNTATALAAIHAAGVVHRDLKPENIMLAADGPRVIDFGIARAVEATSVTASGIIGTVGYMAPEQLEGARLTSAVDVFSWGAVMVHAATGREAFPGPTRASRIARVLSGEPDLDGVPEELLGTVRTCLDRDPRRRPDARTLVDHLITGAPLVAVPEPTVVDPGEGPLPPTLAYTAAAPAPAPVPYTPPPPGEAPPYHFAGVRYTRPGDLAAAMQEQWAQAAAVFEDPDARAALGTWITDDLRDTTVDRALFRTRRTDADLAVATFVAQTRPDLPPRFRGHDVSPDTLRSFFAAAPSAAPAEAGGLARPGILRQLSLHHGEAARGLAAPAAELEAAGRAAAAFGEELAEQLDGWKDGRHAAADPALLLAFVLDPGRVRRPAAPPGTAAAQWIDALWKRVDASEGAARAGCAAVVHSALPLIDGLVRRWEEPERRGAQREQELRTLRGDLAFYDKTATRLVWLGGTALACLVLAFVVLPGMTEGSGSGWAGFVGLCLMVGLLSPLFVLFAHIQARVRVGNGERRRRLRQRLRGLEEDQAALVRELHTMRADLEKARALAAAPPRR</sequence>
<reference evidence="10 11" key="1">
    <citation type="submission" date="2021-05" db="EMBL/GenBank/DDBJ databases">
        <title>Direct Submission.</title>
        <authorList>
            <person name="Li K."/>
            <person name="Gao J."/>
        </authorList>
    </citation>
    <scope>NUCLEOTIDE SEQUENCE [LARGE SCALE GENOMIC DNA]</scope>
    <source>
        <strain evidence="10 11">Mg02</strain>
    </source>
</reference>
<dbReference type="InterPro" id="IPR008271">
    <property type="entry name" value="Ser/Thr_kinase_AS"/>
</dbReference>
<feature type="region of interest" description="Disordered" evidence="7">
    <location>
        <begin position="1"/>
        <end position="21"/>
    </location>
</feature>
<keyword evidence="4 5" id="KW-0067">ATP-binding</keyword>
<evidence type="ECO:0000313" key="11">
    <source>
        <dbReference type="Proteomes" id="UP000676079"/>
    </source>
</evidence>
<keyword evidence="8" id="KW-0812">Transmembrane</keyword>
<dbReference type="SMART" id="SM00220">
    <property type="entry name" value="S_TKc"/>
    <property type="match status" value="1"/>
</dbReference>
<evidence type="ECO:0000313" key="10">
    <source>
        <dbReference type="EMBL" id="QUX25895.1"/>
    </source>
</evidence>
<dbReference type="Proteomes" id="UP000676079">
    <property type="component" value="Chromosome"/>
</dbReference>
<keyword evidence="8" id="KW-1133">Transmembrane helix</keyword>
<dbReference type="PROSITE" id="PS50011">
    <property type="entry name" value="PROTEIN_KINASE_DOM"/>
    <property type="match status" value="1"/>
</dbReference>
<keyword evidence="2 5" id="KW-0547">Nucleotide-binding</keyword>
<accession>A0ABX8BUG5</accession>
<evidence type="ECO:0000256" key="1">
    <source>
        <dbReference type="ARBA" id="ARBA00022679"/>
    </source>
</evidence>
<dbReference type="InterPro" id="IPR011009">
    <property type="entry name" value="Kinase-like_dom_sf"/>
</dbReference>
<dbReference type="Gene3D" id="3.30.200.20">
    <property type="entry name" value="Phosphorylase Kinase, domain 1"/>
    <property type="match status" value="1"/>
</dbReference>
<keyword evidence="3 10" id="KW-0418">Kinase</keyword>
<feature type="binding site" evidence="5">
    <location>
        <position position="59"/>
    </location>
    <ligand>
        <name>ATP</name>
        <dbReference type="ChEBI" id="CHEBI:30616"/>
    </ligand>
</feature>
<evidence type="ECO:0000256" key="4">
    <source>
        <dbReference type="ARBA" id="ARBA00022840"/>
    </source>
</evidence>
<evidence type="ECO:0000256" key="8">
    <source>
        <dbReference type="SAM" id="Phobius"/>
    </source>
</evidence>
<dbReference type="InterPro" id="IPR017441">
    <property type="entry name" value="Protein_kinase_ATP_BS"/>
</dbReference>
<feature type="transmembrane region" description="Helical" evidence="8">
    <location>
        <begin position="591"/>
        <end position="613"/>
    </location>
</feature>
<dbReference type="GO" id="GO:0004674">
    <property type="term" value="F:protein serine/threonine kinase activity"/>
    <property type="evidence" value="ECO:0007669"/>
    <property type="project" value="UniProtKB-KW"/>
</dbReference>
<dbReference type="Pfam" id="PF00069">
    <property type="entry name" value="Pkinase"/>
    <property type="match status" value="1"/>
</dbReference>
<keyword evidence="10" id="KW-0723">Serine/threonine-protein kinase</keyword>
<dbReference type="PROSITE" id="PS00108">
    <property type="entry name" value="PROTEIN_KINASE_ST"/>
    <property type="match status" value="1"/>
</dbReference>
<keyword evidence="1" id="KW-0808">Transferase</keyword>
<dbReference type="EMBL" id="CP074133">
    <property type="protein sequence ID" value="QUX25895.1"/>
    <property type="molecule type" value="Genomic_DNA"/>
</dbReference>
<keyword evidence="11" id="KW-1185">Reference proteome</keyword>
<feature type="domain" description="Protein kinase" evidence="9">
    <location>
        <begin position="31"/>
        <end position="280"/>
    </location>
</feature>
<dbReference type="SUPFAM" id="SSF56112">
    <property type="entry name" value="Protein kinase-like (PK-like)"/>
    <property type="match status" value="1"/>
</dbReference>
<protein>
    <submittedName>
        <fullName evidence="10">Serine/threonine protein kinase</fullName>
    </submittedName>
</protein>
<dbReference type="Gene3D" id="1.10.510.10">
    <property type="entry name" value="Transferase(Phosphotransferase) domain 1"/>
    <property type="match status" value="1"/>
</dbReference>
<keyword evidence="8" id="KW-0472">Membrane</keyword>
<organism evidence="10 11">
    <name type="scientific">Nocardiopsis changdeensis</name>
    <dbReference type="NCBI Taxonomy" id="2831969"/>
    <lineage>
        <taxon>Bacteria</taxon>
        <taxon>Bacillati</taxon>
        <taxon>Actinomycetota</taxon>
        <taxon>Actinomycetes</taxon>
        <taxon>Streptosporangiales</taxon>
        <taxon>Nocardiopsidaceae</taxon>
        <taxon>Nocardiopsis</taxon>
    </lineage>
</organism>
<dbReference type="PROSITE" id="PS00107">
    <property type="entry name" value="PROTEIN_KINASE_ATP"/>
    <property type="match status" value="1"/>
</dbReference>
<keyword evidence="6" id="KW-0175">Coiled coil</keyword>
<dbReference type="InterPro" id="IPR000719">
    <property type="entry name" value="Prot_kinase_dom"/>
</dbReference>
<evidence type="ECO:0000256" key="2">
    <source>
        <dbReference type="ARBA" id="ARBA00022741"/>
    </source>
</evidence>
<evidence type="ECO:0000256" key="7">
    <source>
        <dbReference type="SAM" id="MobiDB-lite"/>
    </source>
</evidence>
<name>A0ABX8BUG5_9ACTN</name>
<evidence type="ECO:0000256" key="6">
    <source>
        <dbReference type="SAM" id="Coils"/>
    </source>
</evidence>
<dbReference type="PANTHER" id="PTHR43289:SF34">
    <property type="entry name" value="SERINE_THREONINE-PROTEIN KINASE YBDM-RELATED"/>
    <property type="match status" value="1"/>
</dbReference>
<dbReference type="PANTHER" id="PTHR43289">
    <property type="entry name" value="MITOGEN-ACTIVATED PROTEIN KINASE KINASE KINASE 20-RELATED"/>
    <property type="match status" value="1"/>
</dbReference>
<dbReference type="CDD" id="cd14014">
    <property type="entry name" value="STKc_PknB_like"/>
    <property type="match status" value="1"/>
</dbReference>